<dbReference type="Pfam" id="PF08174">
    <property type="entry name" value="Anillin"/>
    <property type="match status" value="1"/>
</dbReference>
<dbReference type="Proteomes" id="UP001208570">
    <property type="component" value="Unassembled WGS sequence"/>
</dbReference>
<comment type="caution">
    <text evidence="2">The sequence shown here is derived from an EMBL/GenBank/DDBJ whole genome shotgun (WGS) entry which is preliminary data.</text>
</comment>
<organism evidence="2 3">
    <name type="scientific">Paralvinella palmiformis</name>
    <dbReference type="NCBI Taxonomy" id="53620"/>
    <lineage>
        <taxon>Eukaryota</taxon>
        <taxon>Metazoa</taxon>
        <taxon>Spiralia</taxon>
        <taxon>Lophotrochozoa</taxon>
        <taxon>Annelida</taxon>
        <taxon>Polychaeta</taxon>
        <taxon>Sedentaria</taxon>
        <taxon>Canalipalpata</taxon>
        <taxon>Terebellida</taxon>
        <taxon>Terebelliformia</taxon>
        <taxon>Alvinellidae</taxon>
        <taxon>Paralvinella</taxon>
    </lineage>
</organism>
<evidence type="ECO:0000313" key="2">
    <source>
        <dbReference type="EMBL" id="KAK2154112.1"/>
    </source>
</evidence>
<dbReference type="InterPro" id="IPR012966">
    <property type="entry name" value="AHD"/>
</dbReference>
<dbReference type="EMBL" id="JAODUP010000276">
    <property type="protein sequence ID" value="KAK2154112.1"/>
    <property type="molecule type" value="Genomic_DNA"/>
</dbReference>
<protein>
    <recommendedName>
        <fullName evidence="1">Anillin homology domain-containing protein</fullName>
    </recommendedName>
</protein>
<dbReference type="Gene3D" id="2.30.29.30">
    <property type="entry name" value="Pleckstrin-homology domain (PH domain)/Phosphotyrosine-binding domain (PTB)"/>
    <property type="match status" value="1"/>
</dbReference>
<keyword evidence="3" id="KW-1185">Reference proteome</keyword>
<dbReference type="InterPro" id="IPR011993">
    <property type="entry name" value="PH-like_dom_sf"/>
</dbReference>
<gene>
    <name evidence="2" type="ORF">LSH36_276g02019</name>
</gene>
<proteinExistence type="predicted"/>
<accession>A0AAD9JK02</accession>
<evidence type="ECO:0000313" key="3">
    <source>
        <dbReference type="Proteomes" id="UP001208570"/>
    </source>
</evidence>
<evidence type="ECO:0000259" key="1">
    <source>
        <dbReference type="Pfam" id="PF08174"/>
    </source>
</evidence>
<dbReference type="AlphaFoldDB" id="A0AAD9JK02"/>
<feature type="domain" description="Anillin homology" evidence="1">
    <location>
        <begin position="77"/>
        <end position="133"/>
    </location>
</feature>
<dbReference type="SUPFAM" id="SSF50729">
    <property type="entry name" value="PH domain-like"/>
    <property type="match status" value="1"/>
</dbReference>
<reference evidence="2" key="1">
    <citation type="journal article" date="2023" name="Mol. Biol. Evol.">
        <title>Third-Generation Sequencing Reveals the Adaptive Role of the Epigenome in Three Deep-Sea Polychaetes.</title>
        <authorList>
            <person name="Perez M."/>
            <person name="Aroh O."/>
            <person name="Sun Y."/>
            <person name="Lan Y."/>
            <person name="Juniper S.K."/>
            <person name="Young C.R."/>
            <person name="Angers B."/>
            <person name="Qian P.Y."/>
        </authorList>
    </citation>
    <scope>NUCLEOTIDE SEQUENCE</scope>
    <source>
        <strain evidence="2">P08H-3</strain>
    </source>
</reference>
<name>A0AAD9JK02_9ANNE</name>
<sequence length="288" mass="31954">MCMNPEWLFEDGSLTNQITRELHSSKRFMVLRSSSKDLTSASTPTTTAATSSSKLSTRDTFQQRASLIKLKTTDDHNRNAQNQTGRTDHRRYAVLCLVKIGTEIYHTALLKNLDRTCTDLTFDDVIILGPKFDCIGSATLKLSEADHYVGIFNLNLESGNFCCRLVAQPHCLVQDTISGQMYFQDPDSLDWDCTTVVCPGSPYHVGNRKFGSGSTDITIPVTKSTQVSEVPASLCKHEHCIQIIGNGSRYNLAASDMETTKKWWDAIYQHLLDQGGAVPAKWGLPIAL</sequence>